<proteinExistence type="predicted"/>
<dbReference type="PANTHER" id="PTHR22744:SF14">
    <property type="entry name" value="BTB DOMAIN-CONTAINING PROTEIN-RELATED"/>
    <property type="match status" value="1"/>
</dbReference>
<feature type="non-terminal residue" evidence="2">
    <location>
        <position position="1"/>
    </location>
</feature>
<evidence type="ECO:0000259" key="1">
    <source>
        <dbReference type="PROSITE" id="PS50097"/>
    </source>
</evidence>
<dbReference type="InterPro" id="IPR000210">
    <property type="entry name" value="BTB/POZ_dom"/>
</dbReference>
<organism evidence="2 3">
    <name type="scientific">Pristionchus fissidentatus</name>
    <dbReference type="NCBI Taxonomy" id="1538716"/>
    <lineage>
        <taxon>Eukaryota</taxon>
        <taxon>Metazoa</taxon>
        <taxon>Ecdysozoa</taxon>
        <taxon>Nematoda</taxon>
        <taxon>Chromadorea</taxon>
        <taxon>Rhabditida</taxon>
        <taxon>Rhabditina</taxon>
        <taxon>Diplogasteromorpha</taxon>
        <taxon>Diplogasteroidea</taxon>
        <taxon>Neodiplogasteridae</taxon>
        <taxon>Pristionchus</taxon>
    </lineage>
</organism>
<dbReference type="SUPFAM" id="SSF54695">
    <property type="entry name" value="POZ domain"/>
    <property type="match status" value="1"/>
</dbReference>
<keyword evidence="3" id="KW-1185">Reference proteome</keyword>
<evidence type="ECO:0000313" key="2">
    <source>
        <dbReference type="EMBL" id="GMT34291.1"/>
    </source>
</evidence>
<dbReference type="EMBL" id="BTSY01000006">
    <property type="protein sequence ID" value="GMT34291.1"/>
    <property type="molecule type" value="Genomic_DNA"/>
</dbReference>
<name>A0AAV5WPT3_9BILA</name>
<dbReference type="PANTHER" id="PTHR22744">
    <property type="entry name" value="HELIX LOOP HELIX PROTEIN 21-RELATED"/>
    <property type="match status" value="1"/>
</dbReference>
<feature type="domain" description="BTB" evidence="1">
    <location>
        <begin position="1"/>
        <end position="50"/>
    </location>
</feature>
<gene>
    <name evidence="2" type="ORF">PFISCL1PPCAC_25588</name>
</gene>
<comment type="caution">
    <text evidence="2">The sequence shown here is derived from an EMBL/GenBank/DDBJ whole genome shotgun (WGS) entry which is preliminary data.</text>
</comment>
<dbReference type="Proteomes" id="UP001432322">
    <property type="component" value="Unassembled WGS sequence"/>
</dbReference>
<dbReference type="Gene3D" id="3.30.710.10">
    <property type="entry name" value="Potassium Channel Kv1.1, Chain A"/>
    <property type="match status" value="1"/>
</dbReference>
<feature type="non-terminal residue" evidence="2">
    <location>
        <position position="225"/>
    </location>
</feature>
<accession>A0AAV5WPT3</accession>
<reference evidence="2" key="1">
    <citation type="submission" date="2023-10" db="EMBL/GenBank/DDBJ databases">
        <title>Genome assembly of Pristionchus species.</title>
        <authorList>
            <person name="Yoshida K."/>
            <person name="Sommer R.J."/>
        </authorList>
    </citation>
    <scope>NUCLEOTIDE SEQUENCE</scope>
    <source>
        <strain evidence="2">RS5133</strain>
    </source>
</reference>
<dbReference type="AlphaFoldDB" id="A0AAV5WPT3"/>
<protein>
    <recommendedName>
        <fullName evidence="1">BTB domain-containing protein</fullName>
    </recommendedName>
</protein>
<dbReference type="Pfam" id="PF00651">
    <property type="entry name" value="BTB"/>
    <property type="match status" value="1"/>
</dbReference>
<dbReference type="InterPro" id="IPR011333">
    <property type="entry name" value="SKP1/BTB/POZ_sf"/>
</dbReference>
<dbReference type="PROSITE" id="PS50097">
    <property type="entry name" value="BTB"/>
    <property type="match status" value="1"/>
</dbReference>
<sequence>LSIHSDFFSNLFYGPFADKNQEVKEIKDISEPEFVDFLQALHSRRFKFNSVRSTFDILAFADRFLMPTVSRKILPYLKENSLSEDLLEHALIVADRVSDNQEILTWILTQFPSKSKLLEILHTVLPSISATTAQMCLMCLQVLLLQILKYLTRSKNKTFRCIMMIRSIYQKYAGFHLICYDSTRKTIEMEDYFCSEFEKYRTYDQVFARIWSKIPSEYSGVRVGG</sequence>
<evidence type="ECO:0000313" key="3">
    <source>
        <dbReference type="Proteomes" id="UP001432322"/>
    </source>
</evidence>